<dbReference type="Pfam" id="PF13539">
    <property type="entry name" value="Peptidase_M15_4"/>
    <property type="match status" value="1"/>
</dbReference>
<accession>A0A133N957</accession>
<dbReference type="EMBL" id="LRPX01000094">
    <property type="protein sequence ID" value="KXA12733.1"/>
    <property type="molecule type" value="Genomic_DNA"/>
</dbReference>
<name>A0A133N957_9FUSO</name>
<protein>
    <submittedName>
        <fullName evidence="2">Putative peptidoglycan L-alanyl-D-glutamate endopeptidase CwlK</fullName>
    </submittedName>
</protein>
<dbReference type="AlphaFoldDB" id="A0A133N957"/>
<keyword evidence="3" id="KW-1185">Reference proteome</keyword>
<sequence>MGFRFSQNSLDKMSRVHPNLVAFMKELIQVSHFDFKITSGMRTAKEQASLYQQGRSKPGLIVTNADGYKYCSNHQEKVDGYGYAVDIGVLIKENGKTVYKGGWKDFHFYKNVYNVAKEKGLLDKYGIEWAGNWKDFQEGAHFQIKNARNVAFKK</sequence>
<dbReference type="Gene3D" id="3.30.1380.10">
    <property type="match status" value="1"/>
</dbReference>
<organism evidence="2 3">
    <name type="scientific">Fusobacterium equinum</name>
    <dbReference type="NCBI Taxonomy" id="134605"/>
    <lineage>
        <taxon>Bacteria</taxon>
        <taxon>Fusobacteriati</taxon>
        <taxon>Fusobacteriota</taxon>
        <taxon>Fusobacteriia</taxon>
        <taxon>Fusobacteriales</taxon>
        <taxon>Fusobacteriaceae</taxon>
        <taxon>Fusobacterium</taxon>
    </lineage>
</organism>
<evidence type="ECO:0000313" key="2">
    <source>
        <dbReference type="EMBL" id="KXA12733.1"/>
    </source>
</evidence>
<proteinExistence type="predicted"/>
<reference evidence="3" key="1">
    <citation type="submission" date="2016-01" db="EMBL/GenBank/DDBJ databases">
        <authorList>
            <person name="Mitreva M."/>
            <person name="Pepin K.H."/>
            <person name="Mihindukulasuriya K.A."/>
            <person name="Fulton R."/>
            <person name="Fronick C."/>
            <person name="O'Laughlin M."/>
            <person name="Miner T."/>
            <person name="Herter B."/>
            <person name="Rosa B.A."/>
            <person name="Cordes M."/>
            <person name="Tomlinson C."/>
            <person name="Wollam A."/>
            <person name="Palsikar V.B."/>
            <person name="Mardis E.R."/>
            <person name="Wilson R.K."/>
        </authorList>
    </citation>
    <scope>NUCLEOTIDE SEQUENCE [LARGE SCALE GENOMIC DNA]</scope>
    <source>
        <strain evidence="3">CMW8396</strain>
    </source>
</reference>
<dbReference type="InterPro" id="IPR009045">
    <property type="entry name" value="Zn_M74/Hedgehog-like"/>
</dbReference>
<evidence type="ECO:0000259" key="1">
    <source>
        <dbReference type="Pfam" id="PF13539"/>
    </source>
</evidence>
<dbReference type="Proteomes" id="UP000070617">
    <property type="component" value="Unassembled WGS sequence"/>
</dbReference>
<dbReference type="STRING" id="134605.HMPREF3206_01675"/>
<dbReference type="CDD" id="cd14845">
    <property type="entry name" value="L-Ala-D-Glu_peptidase_like"/>
    <property type="match status" value="1"/>
</dbReference>
<gene>
    <name evidence="2" type="ORF">HMPREF3206_01675</name>
</gene>
<dbReference type="RefSeq" id="WP_060793918.1">
    <property type="nucleotide sequence ID" value="NZ_KQ956573.1"/>
</dbReference>
<dbReference type="PATRIC" id="fig|134605.3.peg.1654"/>
<evidence type="ECO:0000313" key="3">
    <source>
        <dbReference type="Proteomes" id="UP000070617"/>
    </source>
</evidence>
<feature type="domain" description="Peptidase M15C" evidence="1">
    <location>
        <begin position="72"/>
        <end position="144"/>
    </location>
</feature>
<comment type="caution">
    <text evidence="2">The sequence shown here is derived from an EMBL/GenBank/DDBJ whole genome shotgun (WGS) entry which is preliminary data.</text>
</comment>
<dbReference type="GO" id="GO:0008233">
    <property type="term" value="F:peptidase activity"/>
    <property type="evidence" value="ECO:0007669"/>
    <property type="project" value="InterPro"/>
</dbReference>
<dbReference type="InterPro" id="IPR039561">
    <property type="entry name" value="Peptidase_M15C"/>
</dbReference>
<dbReference type="SUPFAM" id="SSF55166">
    <property type="entry name" value="Hedgehog/DD-peptidase"/>
    <property type="match status" value="1"/>
</dbReference>